<evidence type="ECO:0000256" key="1">
    <source>
        <dbReference type="ARBA" id="ARBA00022741"/>
    </source>
</evidence>
<dbReference type="OrthoDB" id="5856787at2759"/>
<accession>A0A8R1YVP5</accession>
<dbReference type="Proteomes" id="UP000005239">
    <property type="component" value="Unassembled WGS sequence"/>
</dbReference>
<gene>
    <name evidence="5" type="primary">WBGene00273129</name>
</gene>
<evidence type="ECO:0000256" key="3">
    <source>
        <dbReference type="ARBA" id="ARBA00022806"/>
    </source>
</evidence>
<dbReference type="GO" id="GO:0016787">
    <property type="term" value="F:hydrolase activity"/>
    <property type="evidence" value="ECO:0007669"/>
    <property type="project" value="UniProtKB-KW"/>
</dbReference>
<dbReference type="GO" id="GO:0005524">
    <property type="term" value="F:ATP binding"/>
    <property type="evidence" value="ECO:0007669"/>
    <property type="project" value="UniProtKB-KW"/>
</dbReference>
<keyword evidence="2" id="KW-0378">Hydrolase</keyword>
<sequence>MLSGDATEPPRHRSSQPRGTLVPTVILSTVELALSKLLGWNGAIKRALEGTRKIIIDEASLLTETALFCVMRAFPLELPPFMYKPGDLGQELAGKSALEIAMKNSRIPILTVTDVFRAPQCLKRRYYPLTTHLNVPHGPQLLYIEFNGRQETDDRSKSLFNVKEGDVLMTPKTTYGCVLFQTSQNIPRWLRRSHHDCLHVQGDGKTFGESSSVSLGNLTSIAHLDHQEEDPGRILIVSCDLRRLLREFTLNHASKDFGGWMIFFWIQTID</sequence>
<evidence type="ECO:0000313" key="6">
    <source>
        <dbReference type="Proteomes" id="UP000005239"/>
    </source>
</evidence>
<dbReference type="PANTHER" id="PTHR43788:SF16">
    <property type="entry name" value="HELICASE WITH ZINC FINGER 2"/>
    <property type="match status" value="1"/>
</dbReference>
<dbReference type="EnsemblMetazoa" id="PPA34760.1">
    <property type="protein sequence ID" value="PPA34760.1"/>
    <property type="gene ID" value="WBGene00273129"/>
</dbReference>
<keyword evidence="3" id="KW-0347">Helicase</keyword>
<dbReference type="InterPro" id="IPR050534">
    <property type="entry name" value="Coronavir_polyprotein_1ab"/>
</dbReference>
<proteinExistence type="predicted"/>
<reference evidence="6" key="1">
    <citation type="journal article" date="2008" name="Nat. Genet.">
        <title>The Pristionchus pacificus genome provides a unique perspective on nematode lifestyle and parasitism.</title>
        <authorList>
            <person name="Dieterich C."/>
            <person name="Clifton S.W."/>
            <person name="Schuster L.N."/>
            <person name="Chinwalla A."/>
            <person name="Delehaunty K."/>
            <person name="Dinkelacker I."/>
            <person name="Fulton L."/>
            <person name="Fulton R."/>
            <person name="Godfrey J."/>
            <person name="Minx P."/>
            <person name="Mitreva M."/>
            <person name="Roeseler W."/>
            <person name="Tian H."/>
            <person name="Witte H."/>
            <person name="Yang S.P."/>
            <person name="Wilson R.K."/>
            <person name="Sommer R.J."/>
        </authorList>
    </citation>
    <scope>NUCLEOTIDE SEQUENCE [LARGE SCALE GENOMIC DNA]</scope>
    <source>
        <strain evidence="6">PS312</strain>
    </source>
</reference>
<dbReference type="GO" id="GO:0043139">
    <property type="term" value="F:5'-3' DNA helicase activity"/>
    <property type="evidence" value="ECO:0000318"/>
    <property type="project" value="GO_Central"/>
</dbReference>
<protein>
    <submittedName>
        <fullName evidence="5">Uncharacterized protein</fullName>
    </submittedName>
</protein>
<evidence type="ECO:0000256" key="2">
    <source>
        <dbReference type="ARBA" id="ARBA00022801"/>
    </source>
</evidence>
<dbReference type="AlphaFoldDB" id="A0A2A6C7G5"/>
<dbReference type="PANTHER" id="PTHR43788">
    <property type="entry name" value="DNA2/NAM7 HELICASE FAMILY MEMBER"/>
    <property type="match status" value="1"/>
</dbReference>
<keyword evidence="4" id="KW-0067">ATP-binding</keyword>
<keyword evidence="6" id="KW-1185">Reference proteome</keyword>
<organism evidence="5 6">
    <name type="scientific">Pristionchus pacificus</name>
    <name type="common">Parasitic nematode worm</name>
    <dbReference type="NCBI Taxonomy" id="54126"/>
    <lineage>
        <taxon>Eukaryota</taxon>
        <taxon>Metazoa</taxon>
        <taxon>Ecdysozoa</taxon>
        <taxon>Nematoda</taxon>
        <taxon>Chromadorea</taxon>
        <taxon>Rhabditida</taxon>
        <taxon>Rhabditina</taxon>
        <taxon>Diplogasteromorpha</taxon>
        <taxon>Diplogasteroidea</taxon>
        <taxon>Neodiplogasteridae</taxon>
        <taxon>Pristionchus</taxon>
    </lineage>
</organism>
<keyword evidence="1" id="KW-0547">Nucleotide-binding</keyword>
<evidence type="ECO:0000313" key="5">
    <source>
        <dbReference type="EnsemblMetazoa" id="PPA34760.1"/>
    </source>
</evidence>
<accession>A0A2A6C7G5</accession>
<reference evidence="5" key="2">
    <citation type="submission" date="2022-06" db="UniProtKB">
        <authorList>
            <consortium name="EnsemblMetazoa"/>
        </authorList>
    </citation>
    <scope>IDENTIFICATION</scope>
    <source>
        <strain evidence="5">PS312</strain>
    </source>
</reference>
<evidence type="ECO:0000256" key="4">
    <source>
        <dbReference type="ARBA" id="ARBA00022840"/>
    </source>
</evidence>
<name>A0A2A6C7G5_PRIPA</name>